<evidence type="ECO:0000256" key="2">
    <source>
        <dbReference type="ARBA" id="ARBA00006739"/>
    </source>
</evidence>
<dbReference type="GO" id="GO:0016757">
    <property type="term" value="F:glycosyltransferase activity"/>
    <property type="evidence" value="ECO:0007669"/>
    <property type="project" value="UniProtKB-KW"/>
</dbReference>
<evidence type="ECO:0000259" key="5">
    <source>
        <dbReference type="Pfam" id="PF00535"/>
    </source>
</evidence>
<keyword evidence="4 6" id="KW-0808">Transferase</keyword>
<dbReference type="OrthoDB" id="9813495at2"/>
<dbReference type="RefSeq" id="WP_125005110.1">
    <property type="nucleotide sequence ID" value="NZ_BHYK01000033.1"/>
</dbReference>
<name>A0A401US79_9CLOT</name>
<sequence length="302" mass="35125">MNNFEPLIYIILLNYNGYKDTIECVRSIEKINYKNYKIVIVDNNSKDGSEEILKGEFKKYKIIQTNSNKGFAGGNNIGIKYAIQEGAQYVLLLNNDTLVEVEFLTNLIDETLNVEEKPGISIGKIYYNHGIRRIWYAGGGINYFKGESFQIGCGEADNGQYDREKNVDFATGCMMLIDKEVIEKVGYLSEEYFLYYEDTDYCMKVSKAGYKILYCPKSLIYHKVSGSTGVLSETYQFYMCRNRYLFIKRNFGDRYKAMATLYTNIYMLHCILIGRYNYKNVVKAIKSYNFLKKRNQKRSICN</sequence>
<comment type="pathway">
    <text evidence="1">Cell wall biogenesis; cell wall polysaccharide biosynthesis.</text>
</comment>
<comment type="caution">
    <text evidence="6">The sequence shown here is derived from an EMBL/GenBank/DDBJ whole genome shotgun (WGS) entry which is preliminary data.</text>
</comment>
<reference evidence="6 7" key="1">
    <citation type="submission" date="2018-11" db="EMBL/GenBank/DDBJ databases">
        <title>Genome sequencing and assembly of Clostridium tagluense strain A121.</title>
        <authorList>
            <person name="Murakami T."/>
            <person name="Segawa T."/>
            <person name="Shcherbakova V.A."/>
            <person name="Mori H."/>
            <person name="Yoshimura Y."/>
        </authorList>
    </citation>
    <scope>NUCLEOTIDE SEQUENCE [LARGE SCALE GENOMIC DNA]</scope>
    <source>
        <strain evidence="6 7">A121</strain>
    </source>
</reference>
<dbReference type="Gene3D" id="3.90.550.10">
    <property type="entry name" value="Spore Coat Polysaccharide Biosynthesis Protein SpsA, Chain A"/>
    <property type="match status" value="1"/>
</dbReference>
<comment type="similarity">
    <text evidence="2">Belongs to the glycosyltransferase 2 family.</text>
</comment>
<dbReference type="CDD" id="cd04186">
    <property type="entry name" value="GT_2_like_c"/>
    <property type="match status" value="1"/>
</dbReference>
<dbReference type="Pfam" id="PF00535">
    <property type="entry name" value="Glycos_transf_2"/>
    <property type="match status" value="1"/>
</dbReference>
<dbReference type="AlphaFoldDB" id="A0A401US79"/>
<evidence type="ECO:0000256" key="4">
    <source>
        <dbReference type="ARBA" id="ARBA00022679"/>
    </source>
</evidence>
<proteinExistence type="inferred from homology"/>
<gene>
    <name evidence="6" type="ORF">Ctaglu_40420</name>
</gene>
<dbReference type="InterPro" id="IPR029044">
    <property type="entry name" value="Nucleotide-diphossugar_trans"/>
</dbReference>
<feature type="domain" description="Glycosyltransferase 2-like" evidence="5">
    <location>
        <begin position="10"/>
        <end position="185"/>
    </location>
</feature>
<dbReference type="PANTHER" id="PTHR43179:SF12">
    <property type="entry name" value="GALACTOFURANOSYLTRANSFERASE GLFT2"/>
    <property type="match status" value="1"/>
</dbReference>
<dbReference type="EMBL" id="BHYK01000033">
    <property type="protein sequence ID" value="GCD12419.1"/>
    <property type="molecule type" value="Genomic_DNA"/>
</dbReference>
<evidence type="ECO:0000313" key="7">
    <source>
        <dbReference type="Proteomes" id="UP000287872"/>
    </source>
</evidence>
<dbReference type="Proteomes" id="UP000287872">
    <property type="component" value="Unassembled WGS sequence"/>
</dbReference>
<evidence type="ECO:0000313" key="6">
    <source>
        <dbReference type="EMBL" id="GCD12419.1"/>
    </source>
</evidence>
<keyword evidence="3" id="KW-0328">Glycosyltransferase</keyword>
<evidence type="ECO:0000256" key="1">
    <source>
        <dbReference type="ARBA" id="ARBA00004776"/>
    </source>
</evidence>
<keyword evidence="7" id="KW-1185">Reference proteome</keyword>
<evidence type="ECO:0000256" key="3">
    <source>
        <dbReference type="ARBA" id="ARBA00022676"/>
    </source>
</evidence>
<organism evidence="6 7">
    <name type="scientific">Clostridium tagluense</name>
    <dbReference type="NCBI Taxonomy" id="360422"/>
    <lineage>
        <taxon>Bacteria</taxon>
        <taxon>Bacillati</taxon>
        <taxon>Bacillota</taxon>
        <taxon>Clostridia</taxon>
        <taxon>Eubacteriales</taxon>
        <taxon>Clostridiaceae</taxon>
        <taxon>Clostridium</taxon>
    </lineage>
</organism>
<dbReference type="PANTHER" id="PTHR43179">
    <property type="entry name" value="RHAMNOSYLTRANSFERASE WBBL"/>
    <property type="match status" value="1"/>
</dbReference>
<protein>
    <submittedName>
        <fullName evidence="6">Glycosyl transferase</fullName>
    </submittedName>
</protein>
<dbReference type="SUPFAM" id="SSF53448">
    <property type="entry name" value="Nucleotide-diphospho-sugar transferases"/>
    <property type="match status" value="1"/>
</dbReference>
<accession>A0A401US79</accession>
<dbReference type="InterPro" id="IPR001173">
    <property type="entry name" value="Glyco_trans_2-like"/>
</dbReference>